<reference evidence="1" key="2">
    <citation type="submission" date="2021-04" db="EMBL/GenBank/DDBJ databases">
        <authorList>
            <person name="Gilroy R."/>
        </authorList>
    </citation>
    <scope>NUCLEOTIDE SEQUENCE</scope>
    <source>
        <strain evidence="1">CHK171-505</strain>
    </source>
</reference>
<comment type="caution">
    <text evidence="1">The sequence shown here is derived from an EMBL/GenBank/DDBJ whole genome shotgun (WGS) entry which is preliminary data.</text>
</comment>
<evidence type="ECO:0000313" key="2">
    <source>
        <dbReference type="Proteomes" id="UP000886856"/>
    </source>
</evidence>
<gene>
    <name evidence="1" type="ORF">H9948_03040</name>
</gene>
<organism evidence="1 2">
    <name type="scientific">Candidatus Jeotgalibaca merdavium</name>
    <dbReference type="NCBI Taxonomy" id="2838627"/>
    <lineage>
        <taxon>Bacteria</taxon>
        <taxon>Bacillati</taxon>
        <taxon>Bacillota</taxon>
        <taxon>Bacilli</taxon>
        <taxon>Lactobacillales</taxon>
        <taxon>Carnobacteriaceae</taxon>
        <taxon>Jeotgalibaca</taxon>
    </lineage>
</organism>
<evidence type="ECO:0000313" key="1">
    <source>
        <dbReference type="EMBL" id="HJA89746.1"/>
    </source>
</evidence>
<dbReference type="EMBL" id="DWYW01000060">
    <property type="protein sequence ID" value="HJA89746.1"/>
    <property type="molecule type" value="Genomic_DNA"/>
</dbReference>
<accession>A0A9D2KY67</accession>
<sequence length="119" mass="13955">MVKNKNRRKWTRKDDLELIKLFNEGRSTKFVSEYFNVSDASVLTRKSVFARAGLIKGDNASLNPNFDVEVTKEMKDAVQRFGKLSEIPEEWIFDWSERVDGNIYSTIGQLEKLYNEERK</sequence>
<proteinExistence type="predicted"/>
<dbReference type="Proteomes" id="UP000886856">
    <property type="component" value="Unassembled WGS sequence"/>
</dbReference>
<protein>
    <submittedName>
        <fullName evidence="1">Uncharacterized protein</fullName>
    </submittedName>
</protein>
<name>A0A9D2KY67_9LACT</name>
<dbReference type="AlphaFoldDB" id="A0A9D2KY67"/>
<reference evidence="1" key="1">
    <citation type="journal article" date="2021" name="PeerJ">
        <title>Extensive microbial diversity within the chicken gut microbiome revealed by metagenomics and culture.</title>
        <authorList>
            <person name="Gilroy R."/>
            <person name="Ravi A."/>
            <person name="Getino M."/>
            <person name="Pursley I."/>
            <person name="Horton D.L."/>
            <person name="Alikhan N.F."/>
            <person name="Baker D."/>
            <person name="Gharbi K."/>
            <person name="Hall N."/>
            <person name="Watson M."/>
            <person name="Adriaenssens E.M."/>
            <person name="Foster-Nyarko E."/>
            <person name="Jarju S."/>
            <person name="Secka A."/>
            <person name="Antonio M."/>
            <person name="Oren A."/>
            <person name="Chaudhuri R.R."/>
            <person name="La Ragione R."/>
            <person name="Hildebrand F."/>
            <person name="Pallen M.J."/>
        </authorList>
    </citation>
    <scope>NUCLEOTIDE SEQUENCE</scope>
    <source>
        <strain evidence="1">CHK171-505</strain>
    </source>
</reference>